<proteinExistence type="predicted"/>
<gene>
    <name evidence="1" type="ORF">SDC9_210296</name>
</gene>
<evidence type="ECO:0000313" key="1">
    <source>
        <dbReference type="EMBL" id="MPN62547.1"/>
    </source>
</evidence>
<reference evidence="1" key="1">
    <citation type="submission" date="2019-08" db="EMBL/GenBank/DDBJ databases">
        <authorList>
            <person name="Kucharzyk K."/>
            <person name="Murdoch R.W."/>
            <person name="Higgins S."/>
            <person name="Loffler F."/>
        </authorList>
    </citation>
    <scope>NUCLEOTIDE SEQUENCE</scope>
</reference>
<dbReference type="AlphaFoldDB" id="A0A645JGR9"/>
<protein>
    <submittedName>
        <fullName evidence="1">Uncharacterized protein</fullName>
    </submittedName>
</protein>
<sequence>MDVLGVLTLDKHIGKTDGIGLRVNLLPEKAHFGIGVHSRYSVISGRKHAAGTASHIQHSGDAALSIKVVQSFRKQNADE</sequence>
<dbReference type="EMBL" id="VSSQ01140701">
    <property type="protein sequence ID" value="MPN62547.1"/>
    <property type="molecule type" value="Genomic_DNA"/>
</dbReference>
<organism evidence="1">
    <name type="scientific">bioreactor metagenome</name>
    <dbReference type="NCBI Taxonomy" id="1076179"/>
    <lineage>
        <taxon>unclassified sequences</taxon>
        <taxon>metagenomes</taxon>
        <taxon>ecological metagenomes</taxon>
    </lineage>
</organism>
<comment type="caution">
    <text evidence="1">The sequence shown here is derived from an EMBL/GenBank/DDBJ whole genome shotgun (WGS) entry which is preliminary data.</text>
</comment>
<accession>A0A645JGR9</accession>
<name>A0A645JGR9_9ZZZZ</name>